<evidence type="ECO:0000256" key="6">
    <source>
        <dbReference type="ARBA" id="ARBA00022989"/>
    </source>
</evidence>
<comment type="subcellular location">
    <subcellularLocation>
        <location evidence="1">Membrane</location>
        <topology evidence="1">Multi-pass membrane protein</topology>
    </subcellularLocation>
</comment>
<keyword evidence="15" id="KW-1185">Reference proteome</keyword>
<dbReference type="PANTHER" id="PTHR11690:SF288">
    <property type="entry name" value="AMILORIDE-SENSITIVE NA+ CHANNEL-RELATED"/>
    <property type="match status" value="1"/>
</dbReference>
<evidence type="ECO:0000256" key="7">
    <source>
        <dbReference type="ARBA" id="ARBA00023053"/>
    </source>
</evidence>
<gene>
    <name evidence="14" type="ORF">RN001_014118</name>
</gene>
<organism evidence="14 15">
    <name type="scientific">Aquatica leii</name>
    <dbReference type="NCBI Taxonomy" id="1421715"/>
    <lineage>
        <taxon>Eukaryota</taxon>
        <taxon>Metazoa</taxon>
        <taxon>Ecdysozoa</taxon>
        <taxon>Arthropoda</taxon>
        <taxon>Hexapoda</taxon>
        <taxon>Insecta</taxon>
        <taxon>Pterygota</taxon>
        <taxon>Neoptera</taxon>
        <taxon>Endopterygota</taxon>
        <taxon>Coleoptera</taxon>
        <taxon>Polyphaga</taxon>
        <taxon>Elateriformia</taxon>
        <taxon>Elateroidea</taxon>
        <taxon>Lampyridae</taxon>
        <taxon>Luciolinae</taxon>
        <taxon>Aquatica</taxon>
    </lineage>
</organism>
<comment type="similarity">
    <text evidence="2 12">Belongs to the amiloride-sensitive sodium channel (TC 1.A.6) family.</text>
</comment>
<protein>
    <submittedName>
        <fullName evidence="14">Uncharacterized protein</fullName>
    </submittedName>
</protein>
<keyword evidence="3 12" id="KW-0813">Transport</keyword>
<keyword evidence="6 13" id="KW-1133">Transmembrane helix</keyword>
<dbReference type="PRINTS" id="PR01078">
    <property type="entry name" value="AMINACHANNEL"/>
</dbReference>
<evidence type="ECO:0000256" key="9">
    <source>
        <dbReference type="ARBA" id="ARBA00023136"/>
    </source>
</evidence>
<evidence type="ECO:0000256" key="1">
    <source>
        <dbReference type="ARBA" id="ARBA00004141"/>
    </source>
</evidence>
<evidence type="ECO:0000256" key="4">
    <source>
        <dbReference type="ARBA" id="ARBA00022461"/>
    </source>
</evidence>
<evidence type="ECO:0000313" key="14">
    <source>
        <dbReference type="EMBL" id="KAK4874758.1"/>
    </source>
</evidence>
<proteinExistence type="inferred from homology"/>
<keyword evidence="9 13" id="KW-0472">Membrane</keyword>
<evidence type="ECO:0000256" key="11">
    <source>
        <dbReference type="ARBA" id="ARBA00023303"/>
    </source>
</evidence>
<dbReference type="GO" id="GO:0015280">
    <property type="term" value="F:ligand-gated sodium channel activity"/>
    <property type="evidence" value="ECO:0007669"/>
    <property type="project" value="TreeGrafter"/>
</dbReference>
<dbReference type="GO" id="GO:0005886">
    <property type="term" value="C:plasma membrane"/>
    <property type="evidence" value="ECO:0007669"/>
    <property type="project" value="TreeGrafter"/>
</dbReference>
<dbReference type="Gene3D" id="2.60.470.10">
    <property type="entry name" value="Acid-sensing ion channels like domains"/>
    <property type="match status" value="1"/>
</dbReference>
<dbReference type="InterPro" id="IPR001873">
    <property type="entry name" value="ENaC"/>
</dbReference>
<evidence type="ECO:0000313" key="15">
    <source>
        <dbReference type="Proteomes" id="UP001353858"/>
    </source>
</evidence>
<keyword evidence="10 12" id="KW-0739">Sodium transport</keyword>
<accession>A0AAN7QDP2</accession>
<keyword evidence="5 12" id="KW-0812">Transmembrane</keyword>
<dbReference type="Pfam" id="PF00858">
    <property type="entry name" value="ASC"/>
    <property type="match status" value="1"/>
</dbReference>
<keyword evidence="11 12" id="KW-0407">Ion channel</keyword>
<dbReference type="Gene3D" id="1.10.287.770">
    <property type="entry name" value="YojJ-like"/>
    <property type="match status" value="1"/>
</dbReference>
<evidence type="ECO:0000256" key="3">
    <source>
        <dbReference type="ARBA" id="ARBA00022448"/>
    </source>
</evidence>
<reference evidence="15" key="1">
    <citation type="submission" date="2023-01" db="EMBL/GenBank/DDBJ databases">
        <title>Key to firefly adult light organ development and bioluminescence: homeobox transcription factors regulate luciferase expression and transportation to peroxisome.</title>
        <authorList>
            <person name="Fu X."/>
        </authorList>
    </citation>
    <scope>NUCLEOTIDE SEQUENCE [LARGE SCALE GENOMIC DNA]</scope>
</reference>
<name>A0AAN7QDP2_9COLE</name>
<dbReference type="AlphaFoldDB" id="A0AAN7QDP2"/>
<evidence type="ECO:0000256" key="8">
    <source>
        <dbReference type="ARBA" id="ARBA00023065"/>
    </source>
</evidence>
<feature type="transmembrane region" description="Helical" evidence="13">
    <location>
        <begin position="40"/>
        <end position="62"/>
    </location>
</feature>
<dbReference type="EMBL" id="JARPUR010000006">
    <property type="protein sequence ID" value="KAK4874758.1"/>
    <property type="molecule type" value="Genomic_DNA"/>
</dbReference>
<dbReference type="PANTHER" id="PTHR11690">
    <property type="entry name" value="AMILORIDE-SENSITIVE SODIUM CHANNEL-RELATED"/>
    <property type="match status" value="1"/>
</dbReference>
<evidence type="ECO:0000256" key="13">
    <source>
        <dbReference type="SAM" id="Phobius"/>
    </source>
</evidence>
<feature type="transmembrane region" description="Helical" evidence="13">
    <location>
        <begin position="487"/>
        <end position="508"/>
    </location>
</feature>
<keyword evidence="8 12" id="KW-0406">Ion transport</keyword>
<keyword evidence="7" id="KW-0915">Sodium</keyword>
<evidence type="ECO:0000256" key="12">
    <source>
        <dbReference type="RuleBase" id="RU000679"/>
    </source>
</evidence>
<evidence type="ECO:0000256" key="5">
    <source>
        <dbReference type="ARBA" id="ARBA00022692"/>
    </source>
</evidence>
<evidence type="ECO:0000256" key="10">
    <source>
        <dbReference type="ARBA" id="ARBA00023201"/>
    </source>
</evidence>
<evidence type="ECO:0000256" key="2">
    <source>
        <dbReference type="ARBA" id="ARBA00007193"/>
    </source>
</evidence>
<comment type="caution">
    <text evidence="14">The sequence shown here is derived from an EMBL/GenBank/DDBJ whole genome shotgun (WGS) entry which is preliminary data.</text>
</comment>
<sequence length="526" mass="60986">MNDKSPKQSLQSYVSECCTNSSIHGCKFLGEKNRSIFERVFWFAVLVTCLFFCITLILEAYYKWQVSPVVVSFATSETPVWKIPFPAVTICPEVKTQKSLVNFTDLVLIKKRGGKLNREQIKQFNYMLEICSNVSPNAEETFDFLSEDFYDFLFNVQPTFTDTIDECFWAGKNCTDEAKKIFSPLVTTDGFCFSFNLLDRSDMFSEEVALQYYTRFNISHQPSTNWQLEEGYKLHYDKVDMPRRTSIAGISGGLQITLWVESNNLDYFCGDALQGYKVMLHNPSELPFSKQKYFRVGLNQVVTAAVKPVIVKTSNQLKHYHPKKRQCYFPEERKLRFFKTYGQSNCLHECLSNITNDNCGCVSFDMPRLNTTRICGYGKLRCTIEAIDKFVAIKHSKIDDGDVQDLIEKCDCRQTCSSLNFEAEISQVDWKWQKRSKTLASIEMNTKSPYLYQYTKIQIFFKDLQFISSERNELYGLMDFLSSCGGLLGLFIGFSFISLIELMYFLTIRVICNYKNFKNPINKEYI</sequence>
<dbReference type="Proteomes" id="UP001353858">
    <property type="component" value="Unassembled WGS sequence"/>
</dbReference>
<keyword evidence="4 12" id="KW-0894">Sodium channel</keyword>